<evidence type="ECO:0000256" key="2">
    <source>
        <dbReference type="ARBA" id="ARBA00022475"/>
    </source>
</evidence>
<dbReference type="Pfam" id="PF13231">
    <property type="entry name" value="PMT_2"/>
    <property type="match status" value="1"/>
</dbReference>
<evidence type="ECO:0000256" key="7">
    <source>
        <dbReference type="ARBA" id="ARBA00023136"/>
    </source>
</evidence>
<evidence type="ECO:0000259" key="9">
    <source>
        <dbReference type="Pfam" id="PF13231"/>
    </source>
</evidence>
<keyword evidence="6 8" id="KW-1133">Transmembrane helix</keyword>
<dbReference type="InterPro" id="IPR050297">
    <property type="entry name" value="LipidA_mod_glycosyltrf_83"/>
</dbReference>
<feature type="transmembrane region" description="Helical" evidence="8">
    <location>
        <begin position="280"/>
        <end position="298"/>
    </location>
</feature>
<keyword evidence="2" id="KW-1003">Cell membrane</keyword>
<feature type="transmembrane region" description="Helical" evidence="8">
    <location>
        <begin position="304"/>
        <end position="322"/>
    </location>
</feature>
<keyword evidence="7 8" id="KW-0472">Membrane</keyword>
<feature type="transmembrane region" description="Helical" evidence="8">
    <location>
        <begin position="203"/>
        <end position="223"/>
    </location>
</feature>
<dbReference type="Proteomes" id="UP000676386">
    <property type="component" value="Unassembled WGS sequence"/>
</dbReference>
<feature type="transmembrane region" description="Helical" evidence="8">
    <location>
        <begin position="18"/>
        <end position="36"/>
    </location>
</feature>
<comment type="subcellular location">
    <subcellularLocation>
        <location evidence="1">Cell membrane</location>
        <topology evidence="1">Multi-pass membrane protein</topology>
    </subcellularLocation>
</comment>
<keyword evidence="5 8" id="KW-0812">Transmembrane</keyword>
<proteinExistence type="predicted"/>
<gene>
    <name evidence="10" type="ORF">KE626_02495</name>
</gene>
<protein>
    <submittedName>
        <fullName evidence="10">Glycosyltransferase family 39 protein</fullName>
    </submittedName>
</protein>
<feature type="domain" description="Glycosyltransferase RgtA/B/C/D-like" evidence="9">
    <location>
        <begin position="64"/>
        <end position="220"/>
    </location>
</feature>
<dbReference type="EMBL" id="JAGTXB010000001">
    <property type="protein sequence ID" value="MBS0026170.1"/>
    <property type="molecule type" value="Genomic_DNA"/>
</dbReference>
<dbReference type="PANTHER" id="PTHR33908">
    <property type="entry name" value="MANNOSYLTRANSFERASE YKCB-RELATED"/>
    <property type="match status" value="1"/>
</dbReference>
<dbReference type="RefSeq" id="WP_211971299.1">
    <property type="nucleotide sequence ID" value="NZ_CBFHAM010000044.1"/>
</dbReference>
<feature type="transmembrane region" description="Helical" evidence="8">
    <location>
        <begin position="86"/>
        <end position="103"/>
    </location>
</feature>
<feature type="transmembrane region" description="Helical" evidence="8">
    <location>
        <begin position="253"/>
        <end position="273"/>
    </location>
</feature>
<feature type="transmembrane region" description="Helical" evidence="8">
    <location>
        <begin position="137"/>
        <end position="154"/>
    </location>
</feature>
<keyword evidence="4" id="KW-0808">Transferase</keyword>
<comment type="caution">
    <text evidence="10">The sequence shown here is derived from an EMBL/GenBank/DDBJ whole genome shotgun (WGS) entry which is preliminary data.</text>
</comment>
<dbReference type="PANTHER" id="PTHR33908:SF11">
    <property type="entry name" value="MEMBRANE PROTEIN"/>
    <property type="match status" value="1"/>
</dbReference>
<keyword evidence="11" id="KW-1185">Reference proteome</keyword>
<reference evidence="10 11" key="1">
    <citation type="submission" date="2021-04" db="EMBL/GenBank/DDBJ databases">
        <title>Chitinophaga sp. nov., isolated from the rhizosphere soil.</title>
        <authorList>
            <person name="He S."/>
        </authorList>
    </citation>
    <scope>NUCLEOTIDE SEQUENCE [LARGE SCALE GENOMIC DNA]</scope>
    <source>
        <strain evidence="10 11">2R12</strain>
    </source>
</reference>
<name>A0ABS5ITK6_9BACT</name>
<evidence type="ECO:0000256" key="1">
    <source>
        <dbReference type="ARBA" id="ARBA00004651"/>
    </source>
</evidence>
<dbReference type="InterPro" id="IPR038731">
    <property type="entry name" value="RgtA/B/C-like"/>
</dbReference>
<evidence type="ECO:0000256" key="3">
    <source>
        <dbReference type="ARBA" id="ARBA00022676"/>
    </source>
</evidence>
<feature type="transmembrane region" description="Helical" evidence="8">
    <location>
        <begin position="331"/>
        <end position="352"/>
    </location>
</feature>
<evidence type="ECO:0000256" key="8">
    <source>
        <dbReference type="SAM" id="Phobius"/>
    </source>
</evidence>
<sequence length="523" mass="60291">MMIPTPPVPQTNRQQGSILLLLFFIIVKMVLQYVLLSPYYELHRDEYLHLDLANHLSAGYLSVPPLTAFNSLLIRWLGNGMFWIKFFPAFYGALTMVLVWKMVELLGGRWFAQVLAALVFICSGMGRLNLLYQPNSFDVLAWTSLCWCLLQYLHTEQNKWWWWMGVVAGIGILNKYNIIFLVIGMLGGLMLSSHRRIFRSRHAWGGALVALLIISPNLVWQFLHGWPVVHHMKELTENQLVHVSRMSFIGDQFIFFMGGAFIVVAALVGLLFYKAFRSYRVMLLVYLLTMLLFTYLRAKSYYSLGLYPVLLAFGSVYWEYIFAERTPYLRVLWVAIIIVPFVLLMNVVFPVMPPARIIEKAAKFRAMGLLRWEDGKDHPLPQDFADMLGWREMSAIALQTWQQVPREQQPYTLVICDNYGQAGALNYYNSGKMPLAVTFNADYVYWFPNMDTIRYIVKVGKRPEGKYLQLIGKVTQTGMLRDTLSREYGDSTNAYLLSDLSPALPAVLRKALQEKQAVYQGRN</sequence>
<evidence type="ECO:0000256" key="6">
    <source>
        <dbReference type="ARBA" id="ARBA00022989"/>
    </source>
</evidence>
<feature type="transmembrane region" description="Helical" evidence="8">
    <location>
        <begin position="109"/>
        <end position="130"/>
    </location>
</feature>
<evidence type="ECO:0000313" key="11">
    <source>
        <dbReference type="Proteomes" id="UP000676386"/>
    </source>
</evidence>
<evidence type="ECO:0000256" key="5">
    <source>
        <dbReference type="ARBA" id="ARBA00022692"/>
    </source>
</evidence>
<feature type="transmembrane region" description="Helical" evidence="8">
    <location>
        <begin position="56"/>
        <end position="74"/>
    </location>
</feature>
<accession>A0ABS5ITK6</accession>
<organism evidence="10 11">
    <name type="scientific">Chitinophaga hostae</name>
    <dbReference type="NCBI Taxonomy" id="2831022"/>
    <lineage>
        <taxon>Bacteria</taxon>
        <taxon>Pseudomonadati</taxon>
        <taxon>Bacteroidota</taxon>
        <taxon>Chitinophagia</taxon>
        <taxon>Chitinophagales</taxon>
        <taxon>Chitinophagaceae</taxon>
        <taxon>Chitinophaga</taxon>
    </lineage>
</organism>
<evidence type="ECO:0000313" key="10">
    <source>
        <dbReference type="EMBL" id="MBS0026170.1"/>
    </source>
</evidence>
<feature type="transmembrane region" description="Helical" evidence="8">
    <location>
        <begin position="160"/>
        <end position="191"/>
    </location>
</feature>
<evidence type="ECO:0000256" key="4">
    <source>
        <dbReference type="ARBA" id="ARBA00022679"/>
    </source>
</evidence>
<keyword evidence="3" id="KW-0328">Glycosyltransferase</keyword>